<evidence type="ECO:0000256" key="8">
    <source>
        <dbReference type="ARBA" id="ARBA00022840"/>
    </source>
</evidence>
<evidence type="ECO:0000256" key="11">
    <source>
        <dbReference type="ARBA" id="ARBA00032441"/>
    </source>
</evidence>
<dbReference type="AlphaFoldDB" id="A0A9X0I4C9"/>
<dbReference type="OMA" id="PIGERWM"/>
<accession>A0A9X0I4C9</accession>
<dbReference type="EMBL" id="LMWI01000002">
    <property type="protein sequence ID" value="KUJ46477.1"/>
    <property type="molecule type" value="Genomic_DNA"/>
</dbReference>
<dbReference type="PANTHER" id="PTHR33540">
    <property type="entry name" value="TRNA THREONYLCARBAMOYLADENOSINE BIOSYNTHESIS PROTEIN TSAE"/>
    <property type="match status" value="1"/>
</dbReference>
<evidence type="ECO:0000256" key="1">
    <source>
        <dbReference type="ARBA" id="ARBA00004496"/>
    </source>
</evidence>
<keyword evidence="9" id="KW-0460">Magnesium</keyword>
<keyword evidence="8" id="KW-0067">ATP-binding</keyword>
<keyword evidence="4" id="KW-0963">Cytoplasm</keyword>
<dbReference type="Proteomes" id="UP000053246">
    <property type="component" value="Unassembled WGS sequence"/>
</dbReference>
<dbReference type="PANTHER" id="PTHR33540:SF2">
    <property type="entry name" value="TRNA THREONYLCARBAMOYLADENOSINE BIOSYNTHESIS PROTEIN TSAE"/>
    <property type="match status" value="1"/>
</dbReference>
<keyword evidence="7" id="KW-0547">Nucleotide-binding</keyword>
<dbReference type="GO" id="GO:0002949">
    <property type="term" value="P:tRNA threonylcarbamoyladenosine modification"/>
    <property type="evidence" value="ECO:0007669"/>
    <property type="project" value="InterPro"/>
</dbReference>
<evidence type="ECO:0000256" key="10">
    <source>
        <dbReference type="ARBA" id="ARBA00024908"/>
    </source>
</evidence>
<comment type="function">
    <text evidence="10">Required for the formation of a threonylcarbamoyl group on adenosine at position 37 (t(6)A37) in tRNAs that read codons beginning with adenine. Is involved in the transfer of the threonylcarbamoyl moiety of threonylcarbamoyl-AMP (TC-AMP) to the N6 group of A37, together with TsaD and TsaB. TsaE seems to play an indirect role in the t(6)A biosynthesis pathway, possibly in regulating the core enzymatic function of TsaD.</text>
</comment>
<keyword evidence="6" id="KW-0479">Metal-binding</keyword>
<evidence type="ECO:0000256" key="5">
    <source>
        <dbReference type="ARBA" id="ARBA00022694"/>
    </source>
</evidence>
<dbReference type="SUPFAM" id="SSF52540">
    <property type="entry name" value="P-loop containing nucleoside triphosphate hydrolases"/>
    <property type="match status" value="1"/>
</dbReference>
<evidence type="ECO:0000313" key="13">
    <source>
        <dbReference type="Proteomes" id="UP000053246"/>
    </source>
</evidence>
<dbReference type="Gene3D" id="3.40.50.300">
    <property type="entry name" value="P-loop containing nucleotide triphosphate hydrolases"/>
    <property type="match status" value="1"/>
</dbReference>
<evidence type="ECO:0000313" key="12">
    <source>
        <dbReference type="EMBL" id="KUJ46477.1"/>
    </source>
</evidence>
<keyword evidence="5" id="KW-0819">tRNA processing</keyword>
<proteinExistence type="inferred from homology"/>
<dbReference type="InterPro" id="IPR003442">
    <property type="entry name" value="T6A_TsaE"/>
</dbReference>
<dbReference type="Pfam" id="PF02367">
    <property type="entry name" value="TsaE"/>
    <property type="match status" value="1"/>
</dbReference>
<evidence type="ECO:0000256" key="7">
    <source>
        <dbReference type="ARBA" id="ARBA00022741"/>
    </source>
</evidence>
<gene>
    <name evidence="12" type="ORF">ADL17_26580</name>
</gene>
<dbReference type="InterPro" id="IPR027417">
    <property type="entry name" value="P-loop_NTPase"/>
</dbReference>
<name>A0A9X0I4C9_9ACTN</name>
<keyword evidence="13" id="KW-1185">Reference proteome</keyword>
<dbReference type="GO" id="GO:0005524">
    <property type="term" value="F:ATP binding"/>
    <property type="evidence" value="ECO:0007669"/>
    <property type="project" value="UniProtKB-KW"/>
</dbReference>
<evidence type="ECO:0000256" key="3">
    <source>
        <dbReference type="ARBA" id="ARBA00019010"/>
    </source>
</evidence>
<comment type="subcellular location">
    <subcellularLocation>
        <location evidence="1">Cytoplasm</location>
    </subcellularLocation>
</comment>
<organism evidence="12 13">
    <name type="scientific">Micromonospora maris</name>
    <dbReference type="NCBI Taxonomy" id="1003110"/>
    <lineage>
        <taxon>Bacteria</taxon>
        <taxon>Bacillati</taxon>
        <taxon>Actinomycetota</taxon>
        <taxon>Actinomycetes</taxon>
        <taxon>Micromonosporales</taxon>
        <taxon>Micromonosporaceae</taxon>
        <taxon>Micromonospora</taxon>
    </lineage>
</organism>
<dbReference type="GO" id="GO:0005737">
    <property type="term" value="C:cytoplasm"/>
    <property type="evidence" value="ECO:0007669"/>
    <property type="project" value="UniProtKB-SubCell"/>
</dbReference>
<dbReference type="NCBIfam" id="TIGR00150">
    <property type="entry name" value="T6A_YjeE"/>
    <property type="match status" value="1"/>
</dbReference>
<dbReference type="GO" id="GO:0046872">
    <property type="term" value="F:metal ion binding"/>
    <property type="evidence" value="ECO:0007669"/>
    <property type="project" value="UniProtKB-KW"/>
</dbReference>
<sequence length="162" mass="17595">MMMASLEYVAKSLSETHALAAALAPCLSAGDAVLLRGDLGAGKTAFVQALADSLGCTDEVTSPTFTLANFYRGTETTVLHVDTYRLSSVAEYRDLGLADYADECVTLVEWGDLVSGEFPCHLRVEIASQPGSEVRTFTLSSECQRWQPVLQELERRITQAVK</sequence>
<evidence type="ECO:0000256" key="2">
    <source>
        <dbReference type="ARBA" id="ARBA00007599"/>
    </source>
</evidence>
<evidence type="ECO:0000256" key="9">
    <source>
        <dbReference type="ARBA" id="ARBA00022842"/>
    </source>
</evidence>
<comment type="caution">
    <text evidence="12">The sequence shown here is derived from an EMBL/GenBank/DDBJ whole genome shotgun (WGS) entry which is preliminary data.</text>
</comment>
<evidence type="ECO:0000256" key="4">
    <source>
        <dbReference type="ARBA" id="ARBA00022490"/>
    </source>
</evidence>
<evidence type="ECO:0000256" key="6">
    <source>
        <dbReference type="ARBA" id="ARBA00022723"/>
    </source>
</evidence>
<comment type="similarity">
    <text evidence="2">Belongs to the TsaE family.</text>
</comment>
<protein>
    <recommendedName>
        <fullName evidence="3">tRNA threonylcarbamoyladenosine biosynthesis protein TsaE</fullName>
    </recommendedName>
    <alternativeName>
        <fullName evidence="11">t(6)A37 threonylcarbamoyladenosine biosynthesis protein TsaE</fullName>
    </alternativeName>
</protein>
<reference evidence="12 13" key="1">
    <citation type="submission" date="2015-10" db="EMBL/GenBank/DDBJ databases">
        <authorList>
            <person name="Ju K.-S."/>
            <person name="Doroghazi J.R."/>
            <person name="Metcalf W.W."/>
        </authorList>
    </citation>
    <scope>NUCLEOTIDE SEQUENCE [LARGE SCALE GENOMIC DNA]</scope>
    <source>
        <strain evidence="12 13">NRRL B-24793</strain>
    </source>
</reference>